<comment type="caution">
    <text evidence="5">The sequence shown here is derived from an EMBL/GenBank/DDBJ whole genome shotgun (WGS) entry which is preliminary data.</text>
</comment>
<dbReference type="PANTHER" id="PTHR12526">
    <property type="entry name" value="GLYCOSYLTRANSFERASE"/>
    <property type="match status" value="1"/>
</dbReference>
<organism evidence="5 6">
    <name type="scientific">Shinella yambaruensis</name>
    <dbReference type="NCBI Taxonomy" id="415996"/>
    <lineage>
        <taxon>Bacteria</taxon>
        <taxon>Pseudomonadati</taxon>
        <taxon>Pseudomonadota</taxon>
        <taxon>Alphaproteobacteria</taxon>
        <taxon>Hyphomicrobiales</taxon>
        <taxon>Rhizobiaceae</taxon>
        <taxon>Shinella</taxon>
    </lineage>
</organism>
<dbReference type="Gene3D" id="3.40.50.2000">
    <property type="entry name" value="Glycogen Phosphorylase B"/>
    <property type="match status" value="2"/>
</dbReference>
<dbReference type="InterPro" id="IPR055259">
    <property type="entry name" value="YkvP/CgeB_Glyco_trans-like"/>
</dbReference>
<protein>
    <recommendedName>
        <fullName evidence="4">Spore protein YkvP/CgeB glycosyl transferase-like domain-containing protein</fullName>
    </recommendedName>
</protein>
<feature type="domain" description="Spore protein YkvP/CgeB glycosyl transferase-like" evidence="4">
    <location>
        <begin position="240"/>
        <end position="351"/>
    </location>
</feature>
<dbReference type="CDD" id="cd03801">
    <property type="entry name" value="GT4_PimA-like"/>
    <property type="match status" value="1"/>
</dbReference>
<keyword evidence="6" id="KW-1185">Reference proteome</keyword>
<dbReference type="SUPFAM" id="SSF53756">
    <property type="entry name" value="UDP-Glycosyltransferase/glycogen phosphorylase"/>
    <property type="match status" value="1"/>
</dbReference>
<comment type="similarity">
    <text evidence="1">Belongs to the glycosyltransferase group 1 family. Glycosyltransferase 4 subfamily.</text>
</comment>
<name>A0ABQ5Z7Y3_9HYPH</name>
<gene>
    <name evidence="5" type="ORF">GCM10007923_00070</name>
</gene>
<evidence type="ECO:0000256" key="3">
    <source>
        <dbReference type="ARBA" id="ARBA00022679"/>
    </source>
</evidence>
<accession>A0ABQ5Z7Y3</accession>
<proteinExistence type="inferred from homology"/>
<sequence length="1098" mass="123645">MDAAARALRKIHGEAGDAEALLALERLVAASPRQEMRSRLPRVAGIMDEFTTASYAPECIYLPLNPRTACQQIKNFRPDFVFVESAWHGNDGAWTRMVSTVSDELRQMLEWCRSHGVPTVFWNKEDPVHYHSFLDTASLCDLVFTTDIDCVPSYKDALKHDNVYFLPFAAQPLFHNPLATLERKDAFNFAGSYYLRYPQRQRDLATILDTVGGFKPVEIYDRNHGREHPDYKFPDRYQPLILGKLPFSEIDKAYKGYRYGINMNTIKQSQTMFARRVYELMASNTVVVSNFSRGVRTMFGDLVLCSDNRGQLATALEALTGDDTHYRKFRLLGLRKVMQEHSYAARMSYILSKVRRSPVQPDDASVALFAAAHDADAVARLAAASRAQSHRDHRLYLLAPGGAPELTGPQISAHDSLESLVADVLRNKDGFAFFGLLHDRDHYGANYLTDLVLSRRYSTSDAVGKGCHFDLRDGEPRLCQEEQRYGFVQALPMRAALVRSRHLTAEAIREMLDAPETAAISDPGLRLLAVDEFNYCRDGAGDGQAEAMAADLDIAFQGIELDTFYSIAESLKPASRRMRSSARAGLTIHDMASKLTGTAQLKVAVEGDELRVVSRLARDKHAYLWMREFYNRETLDLFEQSMIHFQMESDTQGASLACEYYTNGREKLGHTMLKAGGSHALAIPVECTRLRFGFRVAGPGTLRIGGMSFGADRAISPVVAGPSDMLVLTKQYPSYEDLYRYGFLHSRVRAYRQNGVGVDVFRLNPGIEKSYDEFENIDVASGDEALLDATLATGRYRHVLVHLLDHGMWRVLAKYLDRVKVTIWIHGAEIQAWQRRAFEFPHMNPKDIEQQKRRAASYLALWREAFQTESANLHFVFVSETLRREATDDVGIAPPPERTSIIHNYIDGDIFRYDPKDSEHRKKIVSIRSYSSLKYANDLTTQTILELSKRPFFKELTFHLAGDGALFKETNAPLRMFDNVILHQGFLNHTEIAALQKSNGVFLNPTRWDSQGVSRDEAMASGLVPVTSAVAAVPEFVDESCGLLAPAEDHLGLAAAIEKLYYSPDLFARLSRGAAERVRNQSGFEQTIAREIALIKRR</sequence>
<dbReference type="Proteomes" id="UP001156702">
    <property type="component" value="Unassembled WGS sequence"/>
</dbReference>
<evidence type="ECO:0000256" key="1">
    <source>
        <dbReference type="ARBA" id="ARBA00009481"/>
    </source>
</evidence>
<evidence type="ECO:0000259" key="4">
    <source>
        <dbReference type="Pfam" id="PF13524"/>
    </source>
</evidence>
<keyword evidence="2" id="KW-0328">Glycosyltransferase</keyword>
<dbReference type="Pfam" id="PF13692">
    <property type="entry name" value="Glyco_trans_1_4"/>
    <property type="match status" value="1"/>
</dbReference>
<keyword evidence="3" id="KW-0808">Transferase</keyword>
<evidence type="ECO:0000313" key="5">
    <source>
        <dbReference type="EMBL" id="GLR48803.1"/>
    </source>
</evidence>
<dbReference type="PANTHER" id="PTHR12526:SF640">
    <property type="entry name" value="COLANIC ACID BIOSYNTHESIS GLYCOSYLTRANSFERASE WCAL-RELATED"/>
    <property type="match status" value="1"/>
</dbReference>
<dbReference type="Pfam" id="PF13524">
    <property type="entry name" value="Glyco_trans_1_2"/>
    <property type="match status" value="1"/>
</dbReference>
<evidence type="ECO:0000256" key="2">
    <source>
        <dbReference type="ARBA" id="ARBA00022676"/>
    </source>
</evidence>
<dbReference type="EMBL" id="BSOP01000001">
    <property type="protein sequence ID" value="GLR48803.1"/>
    <property type="molecule type" value="Genomic_DNA"/>
</dbReference>
<evidence type="ECO:0000313" key="6">
    <source>
        <dbReference type="Proteomes" id="UP001156702"/>
    </source>
</evidence>
<reference evidence="6" key="1">
    <citation type="journal article" date="2019" name="Int. J. Syst. Evol. Microbiol.">
        <title>The Global Catalogue of Microorganisms (GCM) 10K type strain sequencing project: providing services to taxonomists for standard genome sequencing and annotation.</title>
        <authorList>
            <consortium name="The Broad Institute Genomics Platform"/>
            <consortium name="The Broad Institute Genome Sequencing Center for Infectious Disease"/>
            <person name="Wu L."/>
            <person name="Ma J."/>
        </authorList>
    </citation>
    <scope>NUCLEOTIDE SEQUENCE [LARGE SCALE GENOMIC DNA]</scope>
    <source>
        <strain evidence="6">NBRC 102122</strain>
    </source>
</reference>